<dbReference type="Gene3D" id="3.40.190.10">
    <property type="entry name" value="Periplasmic binding protein-like II"/>
    <property type="match status" value="1"/>
</dbReference>
<dbReference type="InterPro" id="IPR000914">
    <property type="entry name" value="SBP_5_dom"/>
</dbReference>
<sequence length="581" mass="62403">MRARLATAVGGAMALVVALSACSKNTGDNGDTADTNKPRSGAIATDPKDSLGPAADVPGAAKGGTFYILRESKISHLDPQRVYSFAGLMGSQLYARFLTTFKDDGKGNVTLVGDLAETPGKNVNNDCKVWEFTIKEGVKFEDGRPITSKEIAYGIARSFDPDLTGGPTYLQEWLADSPQYDTKWDFKKNKTSLPPGLTTPDPRTLRFEFNKPRCDLPFAVSLPATAPLPPDKDTGVNLDNMPFSSGPYRFTKIQPGVEMVLERNTNWDPATDPVRHAYPDKFVWALGSDNTTQTNRVLAGTGNDAAAVATGGVPPELIAKVTGDPALKARMIVAATPNAYRLSINTTRVTDLTVRQAINYAIDRSSITKNLGGPYGAVPLTTLLPPTTLGYKNFDAYPAGESGDPAKAKETLGGKSVNLVLGTSDDTASQETATQVKNALEKAGFTVTVKPIPEDGYLDFVKKKSNPWDLWVDSWAADWPSGASILPVLFDGRSLKAEGNSNTSQLNNEAINAEFDRVLALDPAKQAEEWSKLDEKLMKESAPAVPLYNEVVSVAHGEKAGGIFIGSIFGWPSFVNAYVKQ</sequence>
<feature type="chain" id="PRO_5047209160" evidence="2">
    <location>
        <begin position="24"/>
        <end position="581"/>
    </location>
</feature>
<evidence type="ECO:0000259" key="3">
    <source>
        <dbReference type="Pfam" id="PF00496"/>
    </source>
</evidence>
<dbReference type="SUPFAM" id="SSF53850">
    <property type="entry name" value="Periplasmic binding protein-like II"/>
    <property type="match status" value="1"/>
</dbReference>
<evidence type="ECO:0000313" key="5">
    <source>
        <dbReference type="Proteomes" id="UP000618986"/>
    </source>
</evidence>
<feature type="domain" description="Solute-binding protein family 5" evidence="3">
    <location>
        <begin position="111"/>
        <end position="491"/>
    </location>
</feature>
<accession>A0ABR6MLC8</accession>
<dbReference type="InterPro" id="IPR039424">
    <property type="entry name" value="SBP_5"/>
</dbReference>
<proteinExistence type="predicted"/>
<dbReference type="Proteomes" id="UP000618986">
    <property type="component" value="Unassembled WGS sequence"/>
</dbReference>
<dbReference type="PANTHER" id="PTHR30290:SF83">
    <property type="entry name" value="ABC TRANSPORTER SUBSTRATE-BINDING PROTEIN"/>
    <property type="match status" value="1"/>
</dbReference>
<feature type="compositionally biased region" description="Polar residues" evidence="1">
    <location>
        <begin position="26"/>
        <end position="35"/>
    </location>
</feature>
<dbReference type="CDD" id="cd08506">
    <property type="entry name" value="PBP2_clavulanate_OppA2"/>
    <property type="match status" value="1"/>
</dbReference>
<feature type="signal peptide" evidence="2">
    <location>
        <begin position="1"/>
        <end position="23"/>
    </location>
</feature>
<dbReference type="RefSeq" id="WP_184688356.1">
    <property type="nucleotide sequence ID" value="NZ_JACHJC010000001.1"/>
</dbReference>
<organism evidence="4 5">
    <name type="scientific">Micromonospora echinospora</name>
    <name type="common">Micromonospora purpurea</name>
    <dbReference type="NCBI Taxonomy" id="1877"/>
    <lineage>
        <taxon>Bacteria</taxon>
        <taxon>Bacillati</taxon>
        <taxon>Actinomycetota</taxon>
        <taxon>Actinomycetes</taxon>
        <taxon>Micromonosporales</taxon>
        <taxon>Micromonosporaceae</taxon>
        <taxon>Micromonospora</taxon>
    </lineage>
</organism>
<keyword evidence="5" id="KW-1185">Reference proteome</keyword>
<reference evidence="4 5" key="1">
    <citation type="submission" date="2020-08" db="EMBL/GenBank/DDBJ databases">
        <title>Sequencing the genomes of 1000 actinobacteria strains.</title>
        <authorList>
            <person name="Klenk H.-P."/>
        </authorList>
    </citation>
    <scope>NUCLEOTIDE SEQUENCE [LARGE SCALE GENOMIC DNA]</scope>
    <source>
        <strain evidence="4 5">DSM 43036</strain>
    </source>
</reference>
<evidence type="ECO:0000313" key="4">
    <source>
        <dbReference type="EMBL" id="MBB5116154.1"/>
    </source>
</evidence>
<evidence type="ECO:0000256" key="2">
    <source>
        <dbReference type="SAM" id="SignalP"/>
    </source>
</evidence>
<feature type="region of interest" description="Disordered" evidence="1">
    <location>
        <begin position="26"/>
        <end position="55"/>
    </location>
</feature>
<dbReference type="InterPro" id="IPR030678">
    <property type="entry name" value="Peptide/Ni-bd"/>
</dbReference>
<dbReference type="PROSITE" id="PS51257">
    <property type="entry name" value="PROKAR_LIPOPROTEIN"/>
    <property type="match status" value="1"/>
</dbReference>
<protein>
    <submittedName>
        <fullName evidence="4">Peptide/nickel transport system substrate-binding protein</fullName>
    </submittedName>
</protein>
<name>A0ABR6MLC8_MICEC</name>
<gene>
    <name evidence="4" type="ORF">FHU28_005993</name>
</gene>
<comment type="caution">
    <text evidence="4">The sequence shown here is derived from an EMBL/GenBank/DDBJ whole genome shotgun (WGS) entry which is preliminary data.</text>
</comment>
<dbReference type="EMBL" id="JACHJC010000001">
    <property type="protein sequence ID" value="MBB5116154.1"/>
    <property type="molecule type" value="Genomic_DNA"/>
</dbReference>
<dbReference type="Pfam" id="PF00496">
    <property type="entry name" value="SBP_bac_5"/>
    <property type="match status" value="1"/>
</dbReference>
<evidence type="ECO:0000256" key="1">
    <source>
        <dbReference type="SAM" id="MobiDB-lite"/>
    </source>
</evidence>
<dbReference type="GeneID" id="300296510"/>
<dbReference type="Gene3D" id="3.10.105.10">
    <property type="entry name" value="Dipeptide-binding Protein, Domain 3"/>
    <property type="match status" value="1"/>
</dbReference>
<keyword evidence="2" id="KW-0732">Signal</keyword>
<dbReference type="PIRSF" id="PIRSF002741">
    <property type="entry name" value="MppA"/>
    <property type="match status" value="1"/>
</dbReference>
<dbReference type="PANTHER" id="PTHR30290">
    <property type="entry name" value="PERIPLASMIC BINDING COMPONENT OF ABC TRANSPORTER"/>
    <property type="match status" value="1"/>
</dbReference>